<gene>
    <name evidence="1" type="ORF">V5E97_35680</name>
</gene>
<name>A0AAU7CDR9_9BACT</name>
<dbReference type="EMBL" id="CP155447">
    <property type="protein sequence ID" value="XBH03608.1"/>
    <property type="molecule type" value="Genomic_DNA"/>
</dbReference>
<dbReference type="RefSeq" id="WP_406696347.1">
    <property type="nucleotide sequence ID" value="NZ_CP155447.1"/>
</dbReference>
<evidence type="ECO:0000313" key="1">
    <source>
        <dbReference type="EMBL" id="XBH03608.1"/>
    </source>
</evidence>
<accession>A0AAU7CDR9</accession>
<sequence length="142" mass="15791">MWIYPNCGAEVESTLDVCWRCGTSRDGVVDPDFVPADKAGPIEDPPVVPRLDPAEVVDQFGESPEDEVVECYQALSLMEAQFIANELTAQGIPAVSDTHDLQDELGPWEGNPRVFCRAGDVTRARTWLAAYERRKAEHDRSE</sequence>
<dbReference type="AlphaFoldDB" id="A0AAU7CDR9"/>
<protein>
    <recommendedName>
        <fullName evidence="2">DUF2007 domain-containing protein</fullName>
    </recommendedName>
</protein>
<evidence type="ECO:0008006" key="2">
    <source>
        <dbReference type="Google" id="ProtNLM"/>
    </source>
</evidence>
<reference evidence="1" key="1">
    <citation type="submission" date="2024-05" db="EMBL/GenBank/DDBJ databases">
        <title>Planctomycetes of the genus Singulisphaera possess chitinolytic capabilities.</title>
        <authorList>
            <person name="Ivanova A."/>
        </authorList>
    </citation>
    <scope>NUCLEOTIDE SEQUENCE</scope>
    <source>
        <strain evidence="1">Ch08T</strain>
    </source>
</reference>
<organism evidence="1">
    <name type="scientific">Singulisphaera sp. Ch08</name>
    <dbReference type="NCBI Taxonomy" id="3120278"/>
    <lineage>
        <taxon>Bacteria</taxon>
        <taxon>Pseudomonadati</taxon>
        <taxon>Planctomycetota</taxon>
        <taxon>Planctomycetia</taxon>
        <taxon>Isosphaerales</taxon>
        <taxon>Isosphaeraceae</taxon>
        <taxon>Singulisphaera</taxon>
    </lineage>
</organism>
<proteinExistence type="predicted"/>